<keyword evidence="3" id="KW-1185">Reference proteome</keyword>
<reference evidence="2" key="1">
    <citation type="submission" date="2023-03" db="EMBL/GenBank/DDBJ databases">
        <title>Massive genome expansion in bonnet fungi (Mycena s.s.) driven by repeated elements and novel gene families across ecological guilds.</title>
        <authorList>
            <consortium name="Lawrence Berkeley National Laboratory"/>
            <person name="Harder C.B."/>
            <person name="Miyauchi S."/>
            <person name="Viragh M."/>
            <person name="Kuo A."/>
            <person name="Thoen E."/>
            <person name="Andreopoulos B."/>
            <person name="Lu D."/>
            <person name="Skrede I."/>
            <person name="Drula E."/>
            <person name="Henrissat B."/>
            <person name="Morin E."/>
            <person name="Kohler A."/>
            <person name="Barry K."/>
            <person name="LaButti K."/>
            <person name="Morin E."/>
            <person name="Salamov A."/>
            <person name="Lipzen A."/>
            <person name="Mereny Z."/>
            <person name="Hegedus B."/>
            <person name="Baldrian P."/>
            <person name="Stursova M."/>
            <person name="Weitz H."/>
            <person name="Taylor A."/>
            <person name="Grigoriev I.V."/>
            <person name="Nagy L.G."/>
            <person name="Martin F."/>
            <person name="Kauserud H."/>
        </authorList>
    </citation>
    <scope>NUCLEOTIDE SEQUENCE</scope>
    <source>
        <strain evidence="2">9144</strain>
    </source>
</reference>
<evidence type="ECO:0000313" key="2">
    <source>
        <dbReference type="EMBL" id="KAJ7191615.1"/>
    </source>
</evidence>
<feature type="compositionally biased region" description="Basic residues" evidence="1">
    <location>
        <begin position="254"/>
        <end position="276"/>
    </location>
</feature>
<dbReference type="AlphaFoldDB" id="A0AAD6UQN4"/>
<protein>
    <submittedName>
        <fullName evidence="2">Uncharacterized protein</fullName>
    </submittedName>
</protein>
<organism evidence="2 3">
    <name type="scientific">Mycena pura</name>
    <dbReference type="NCBI Taxonomy" id="153505"/>
    <lineage>
        <taxon>Eukaryota</taxon>
        <taxon>Fungi</taxon>
        <taxon>Dikarya</taxon>
        <taxon>Basidiomycota</taxon>
        <taxon>Agaricomycotina</taxon>
        <taxon>Agaricomycetes</taxon>
        <taxon>Agaricomycetidae</taxon>
        <taxon>Agaricales</taxon>
        <taxon>Marasmiineae</taxon>
        <taxon>Mycenaceae</taxon>
        <taxon>Mycena</taxon>
    </lineage>
</organism>
<name>A0AAD6UQN4_9AGAR</name>
<gene>
    <name evidence="2" type="ORF">GGX14DRAFT_578779</name>
</gene>
<evidence type="ECO:0000313" key="3">
    <source>
        <dbReference type="Proteomes" id="UP001219525"/>
    </source>
</evidence>
<feature type="compositionally biased region" description="Low complexity" evidence="1">
    <location>
        <begin position="315"/>
        <end position="331"/>
    </location>
</feature>
<feature type="compositionally biased region" description="Low complexity" evidence="1">
    <location>
        <begin position="281"/>
        <end position="295"/>
    </location>
</feature>
<feature type="compositionally biased region" description="Polar residues" evidence="1">
    <location>
        <begin position="305"/>
        <end position="314"/>
    </location>
</feature>
<dbReference type="EMBL" id="JARJCW010000130">
    <property type="protein sequence ID" value="KAJ7191615.1"/>
    <property type="molecule type" value="Genomic_DNA"/>
</dbReference>
<comment type="caution">
    <text evidence="2">The sequence shown here is derived from an EMBL/GenBank/DDBJ whole genome shotgun (WGS) entry which is preliminary data.</text>
</comment>
<dbReference type="Proteomes" id="UP001219525">
    <property type="component" value="Unassembled WGS sequence"/>
</dbReference>
<evidence type="ECO:0000256" key="1">
    <source>
        <dbReference type="SAM" id="MobiDB-lite"/>
    </source>
</evidence>
<feature type="region of interest" description="Disordered" evidence="1">
    <location>
        <begin position="235"/>
        <end position="343"/>
    </location>
</feature>
<sequence length="423" mass="46594">MLHTTNPAPTDDIPQHSMASCPLLRRPTSTPSRLRPPVTACNLPVLNVPRSLPPYNFNTTAPVPTCVPIISANWNECKDAWEPGCAARRSRAHTPCVVVHAFLVCTAQQTTKRDWALFSVSHALIPSFTSIDYMAHWLTPHSCIRVAAVLHAELYHCAARRRLRFYAAPVVPPLSLLQWPVAPPHWPAVRVLVPSVSSPRLTALATTKWRAYRSTRRLRRAALLRAVQLAAQPPQHRPLTSYIHPAPSPYSPRPCRRPTHPRHAPTRRRRRVHHRGPPSSPSSAHPTLERFAVFVGGAGDDGYGDSSTPDSASLATPDPAPTARAVPPARDAPSKKEKGLSPASLALLAPGRPRAFAKVWRIPRKPPPPFDEWRRRGLRVAAVRGLGEGRAWSGASRFRARCTKTRAPARGRRARVLASAPRA</sequence>
<proteinExistence type="predicted"/>
<accession>A0AAD6UQN4</accession>